<protein>
    <submittedName>
        <fullName evidence="2">L-asparaginase II</fullName>
    </submittedName>
</protein>
<evidence type="ECO:0000313" key="2">
    <source>
        <dbReference type="EMBL" id="AWK87807.1"/>
    </source>
</evidence>
<dbReference type="PANTHER" id="PTHR42110">
    <property type="entry name" value="L-ASPARAGINASE, PUTATIVE (AFU_ORTHOLOGUE AFUA_3G11890)-RELATED"/>
    <property type="match status" value="1"/>
</dbReference>
<name>A0A2S2CU53_9PROT</name>
<dbReference type="RefSeq" id="WP_109329347.1">
    <property type="nucleotide sequence ID" value="NZ_CP029353.1"/>
</dbReference>
<feature type="region of interest" description="Disordered" evidence="1">
    <location>
        <begin position="1"/>
        <end position="46"/>
    </location>
</feature>
<evidence type="ECO:0000256" key="1">
    <source>
        <dbReference type="SAM" id="MobiDB-lite"/>
    </source>
</evidence>
<reference evidence="3" key="1">
    <citation type="submission" date="2018-05" db="EMBL/GenBank/DDBJ databases">
        <title>Azospirillum thermophila sp. nov., a novel isolated from hot spring.</title>
        <authorList>
            <person name="Zhao Z."/>
        </authorList>
    </citation>
    <scope>NUCLEOTIDE SEQUENCE [LARGE SCALE GENOMIC DNA]</scope>
    <source>
        <strain evidence="3">CFH 70021</strain>
    </source>
</reference>
<evidence type="ECO:0000313" key="3">
    <source>
        <dbReference type="Proteomes" id="UP000245629"/>
    </source>
</evidence>
<keyword evidence="3" id="KW-1185">Reference proteome</keyword>
<dbReference type="Pfam" id="PF06089">
    <property type="entry name" value="Asparaginase_II"/>
    <property type="match status" value="1"/>
</dbReference>
<feature type="compositionally biased region" description="Basic and acidic residues" evidence="1">
    <location>
        <begin position="387"/>
        <end position="397"/>
    </location>
</feature>
<dbReference type="OrthoDB" id="9780674at2"/>
<dbReference type="InterPro" id="IPR010349">
    <property type="entry name" value="Asparaginase_II"/>
</dbReference>
<dbReference type="KEGG" id="azz:DEW08_17870"/>
<accession>A0A2S2CU53</accession>
<feature type="region of interest" description="Disordered" evidence="1">
    <location>
        <begin position="367"/>
        <end position="397"/>
    </location>
</feature>
<dbReference type="Proteomes" id="UP000245629">
    <property type="component" value="Chromosome 2"/>
</dbReference>
<dbReference type="PANTHER" id="PTHR42110:SF1">
    <property type="entry name" value="L-ASPARAGINASE, PUTATIVE (AFU_ORTHOLOGUE AFUA_3G11890)-RELATED"/>
    <property type="match status" value="1"/>
</dbReference>
<dbReference type="EMBL" id="CP029353">
    <property type="protein sequence ID" value="AWK87807.1"/>
    <property type="molecule type" value="Genomic_DNA"/>
</dbReference>
<gene>
    <name evidence="2" type="ORF">DEW08_17870</name>
</gene>
<organism evidence="2 3">
    <name type="scientific">Azospirillum thermophilum</name>
    <dbReference type="NCBI Taxonomy" id="2202148"/>
    <lineage>
        <taxon>Bacteria</taxon>
        <taxon>Pseudomonadati</taxon>
        <taxon>Pseudomonadota</taxon>
        <taxon>Alphaproteobacteria</taxon>
        <taxon>Rhodospirillales</taxon>
        <taxon>Azospirillaceae</taxon>
        <taxon>Azospirillum</taxon>
    </lineage>
</organism>
<sequence>MTSQPPPPDHGHAHGAGCCGGHAHAHAHGHDHDHHGASPLEGRADLSGPAEAPILVEVTRGSMVESVHRGRACIVDAGGHILARWGDIDAPVYPRSAIKAIQAIPLIETGAFDAFGLGEEELALACSSHNGEARHTDLARAWIARIGLTVDAYECGAQIPFDPDTAADLVRRGEAPTAFHNNCSGKHAGFLTTAVHRKERTTGYVRYDHPVQQRILGVMEQMTGQDLSQAPWGVDGCSIPTIGIPLGALAYAMARIADPQDLPDQRAQAVTRIAGAWAAHPYLIAGKGSFDTLMMEAAGGLVLVKGGAEGVGCAVLPEQGIGIALKIDDGAPRAREVAMAALIRSTNVLGDAQWAKAAALLSQPIASRAGRRSGRCGPRPAFPGPPELRKRDQGPSG</sequence>
<dbReference type="AlphaFoldDB" id="A0A2S2CU53"/>
<proteinExistence type="predicted"/>